<dbReference type="Gene3D" id="2.60.40.10">
    <property type="entry name" value="Immunoglobulins"/>
    <property type="match status" value="2"/>
</dbReference>
<dbReference type="InterPro" id="IPR003961">
    <property type="entry name" value="FN3_dom"/>
</dbReference>
<proteinExistence type="predicted"/>
<sequence>MRCFIIHRSLRILLLLCAVILSACNNEEDPQLEVSGSEIILVDGQSVGQLVISTNVDWSISGVPSWLNVSKLSGTGDAVVTITLTNINNSDEDRTCELLISGSAGEQRVRVVNPAIYLRTDRETYEIYEGTGEHIVITICSSTDWALQASEEVTSWCAFSKESGSGDDEIELIVKEGIERNVRESIPLEIVYGNNKIHTIQLSYYPANSAPSQPELSAPTDQSMPDVGEIVFTWQSSEDADGDAVSYRVIFSSTPPSSDGTLVPEYSVETDGTSCAVPGTMAIGRTYWWQVEASDIFGASSISEARTFTMTSTTGYHADGEHLLYRDHSSSGNPVNLVFIGDGFVNKDYVLGGTFDQIVSDAVTAFFDIEPYKTFQNYFRIYQIAAYSFEQGATFTYENVTRKTRFGSVLAGGSSTNIKANYNDIFQAVKEIGFSDEDLNHTLIILLINVDKYAGTCYMQSDGKAIAMCALDQSREDGLKRLINHEAGGHGFGRLSDEYIVYDRAPTSSEIARIQSWNNYPANDVNKFYTNITFSSNQSEAGWSPFIGRSEYPKAGVIEGAYWSIGAYKCEETANCMIGNDPYYNVASRYAIYRRIMSTAGEPYSLEHFISIDKHKYEVPDLSRRSTYVENFIPLGTPILKVVN</sequence>
<feature type="signal peptide" evidence="1">
    <location>
        <begin position="1"/>
        <end position="23"/>
    </location>
</feature>
<dbReference type="CDD" id="cd14948">
    <property type="entry name" value="BACON"/>
    <property type="match status" value="1"/>
</dbReference>
<name>A0A9D2CBL1_9BACT</name>
<dbReference type="Gene3D" id="3.40.390.10">
    <property type="entry name" value="Collagenase (Catalytic Domain)"/>
    <property type="match status" value="1"/>
</dbReference>
<dbReference type="Proteomes" id="UP000886844">
    <property type="component" value="Unassembled WGS sequence"/>
</dbReference>
<feature type="chain" id="PRO_5039125668" description="Fibronectin type-III domain-containing protein" evidence="1">
    <location>
        <begin position="24"/>
        <end position="644"/>
    </location>
</feature>
<comment type="caution">
    <text evidence="3">The sequence shown here is derived from an EMBL/GenBank/DDBJ whole genome shotgun (WGS) entry which is preliminary data.</text>
</comment>
<evidence type="ECO:0000259" key="2">
    <source>
        <dbReference type="PROSITE" id="PS50853"/>
    </source>
</evidence>
<evidence type="ECO:0000256" key="1">
    <source>
        <dbReference type="SAM" id="SignalP"/>
    </source>
</evidence>
<reference evidence="3" key="2">
    <citation type="submission" date="2021-04" db="EMBL/GenBank/DDBJ databases">
        <authorList>
            <person name="Gilroy R."/>
        </authorList>
    </citation>
    <scope>NUCLEOTIDE SEQUENCE</scope>
    <source>
        <strain evidence="3">5134</strain>
    </source>
</reference>
<dbReference type="AlphaFoldDB" id="A0A9D2CBL1"/>
<dbReference type="PROSITE" id="PS50853">
    <property type="entry name" value="FN3"/>
    <property type="match status" value="1"/>
</dbReference>
<organism evidence="3 4">
    <name type="scientific">Candidatus Alistipes intestinigallinarum</name>
    <dbReference type="NCBI Taxonomy" id="2838440"/>
    <lineage>
        <taxon>Bacteria</taxon>
        <taxon>Pseudomonadati</taxon>
        <taxon>Bacteroidota</taxon>
        <taxon>Bacteroidia</taxon>
        <taxon>Bacteroidales</taxon>
        <taxon>Rikenellaceae</taxon>
        <taxon>Alistipes</taxon>
    </lineage>
</organism>
<dbReference type="InterPro" id="IPR019026">
    <property type="entry name" value="Peptidase_M64_IgA"/>
</dbReference>
<reference evidence="3" key="1">
    <citation type="journal article" date="2021" name="PeerJ">
        <title>Extensive microbial diversity within the chicken gut microbiome revealed by metagenomics and culture.</title>
        <authorList>
            <person name="Gilroy R."/>
            <person name="Ravi A."/>
            <person name="Getino M."/>
            <person name="Pursley I."/>
            <person name="Horton D.L."/>
            <person name="Alikhan N.F."/>
            <person name="Baker D."/>
            <person name="Gharbi K."/>
            <person name="Hall N."/>
            <person name="Watson M."/>
            <person name="Adriaenssens E.M."/>
            <person name="Foster-Nyarko E."/>
            <person name="Jarju S."/>
            <person name="Secka A."/>
            <person name="Antonio M."/>
            <person name="Oren A."/>
            <person name="Chaudhuri R.R."/>
            <person name="La Ragione R."/>
            <person name="Hildebrand F."/>
            <person name="Pallen M.J."/>
        </authorList>
    </citation>
    <scope>NUCLEOTIDE SEQUENCE</scope>
    <source>
        <strain evidence="3">5134</strain>
    </source>
</reference>
<dbReference type="EMBL" id="DXDA01000012">
    <property type="protein sequence ID" value="HIY68028.1"/>
    <property type="molecule type" value="Genomic_DNA"/>
</dbReference>
<keyword evidence="1" id="KW-0732">Signal</keyword>
<feature type="domain" description="Fibronectin type-III" evidence="2">
    <location>
        <begin position="210"/>
        <end position="314"/>
    </location>
</feature>
<dbReference type="InterPro" id="IPR024361">
    <property type="entry name" value="BACON"/>
</dbReference>
<evidence type="ECO:0000313" key="4">
    <source>
        <dbReference type="Proteomes" id="UP000886844"/>
    </source>
</evidence>
<dbReference type="InterPro" id="IPR013783">
    <property type="entry name" value="Ig-like_fold"/>
</dbReference>
<dbReference type="InterPro" id="IPR024079">
    <property type="entry name" value="MetalloPept_cat_dom_sf"/>
</dbReference>
<dbReference type="GO" id="GO:0008237">
    <property type="term" value="F:metallopeptidase activity"/>
    <property type="evidence" value="ECO:0007669"/>
    <property type="project" value="InterPro"/>
</dbReference>
<protein>
    <recommendedName>
        <fullName evidence="2">Fibronectin type-III domain-containing protein</fullName>
    </recommendedName>
</protein>
<gene>
    <name evidence="3" type="ORF">H9828_01270</name>
</gene>
<dbReference type="InterPro" id="IPR036116">
    <property type="entry name" value="FN3_sf"/>
</dbReference>
<dbReference type="SUPFAM" id="SSF49265">
    <property type="entry name" value="Fibronectin type III"/>
    <property type="match status" value="1"/>
</dbReference>
<accession>A0A9D2CBL1</accession>
<evidence type="ECO:0000313" key="3">
    <source>
        <dbReference type="EMBL" id="HIY68028.1"/>
    </source>
</evidence>
<dbReference type="Pfam" id="PF09471">
    <property type="entry name" value="Peptidase_M64"/>
    <property type="match status" value="1"/>
</dbReference>
<dbReference type="PROSITE" id="PS51257">
    <property type="entry name" value="PROKAR_LIPOPROTEIN"/>
    <property type="match status" value="1"/>
</dbReference>